<dbReference type="InterPro" id="IPR000192">
    <property type="entry name" value="Aminotrans_V_dom"/>
</dbReference>
<dbReference type="InterPro" id="IPR015424">
    <property type="entry name" value="PyrdxlP-dep_Trfase"/>
</dbReference>
<evidence type="ECO:0000259" key="1">
    <source>
        <dbReference type="Pfam" id="PF00266"/>
    </source>
</evidence>
<dbReference type="InterPro" id="IPR015422">
    <property type="entry name" value="PyrdxlP-dep_Trfase_small"/>
</dbReference>
<dbReference type="Gene3D" id="3.40.640.10">
    <property type="entry name" value="Type I PLP-dependent aspartate aminotransferase-like (Major domain)"/>
    <property type="match status" value="1"/>
</dbReference>
<reference evidence="2" key="1">
    <citation type="submission" date="2018-05" db="EMBL/GenBank/DDBJ databases">
        <authorList>
            <person name="Lanie J.A."/>
            <person name="Ng W.-L."/>
            <person name="Kazmierczak K.M."/>
            <person name="Andrzejewski T.M."/>
            <person name="Davidsen T.M."/>
            <person name="Wayne K.J."/>
            <person name="Tettelin H."/>
            <person name="Glass J.I."/>
            <person name="Rusch D."/>
            <person name="Podicherti R."/>
            <person name="Tsui H.-C.T."/>
            <person name="Winkler M.E."/>
        </authorList>
    </citation>
    <scope>NUCLEOTIDE SEQUENCE</scope>
</reference>
<gene>
    <name evidence="2" type="ORF">METZ01_LOCUS191245</name>
</gene>
<dbReference type="InterPro" id="IPR015421">
    <property type="entry name" value="PyrdxlP-dep_Trfase_major"/>
</dbReference>
<dbReference type="AlphaFoldDB" id="A0A382DL15"/>
<name>A0A382DL15_9ZZZZ</name>
<dbReference type="PANTHER" id="PTHR43586">
    <property type="entry name" value="CYSTEINE DESULFURASE"/>
    <property type="match status" value="1"/>
</dbReference>
<dbReference type="Gene3D" id="3.90.1150.10">
    <property type="entry name" value="Aspartate Aminotransferase, domain 1"/>
    <property type="match status" value="1"/>
</dbReference>
<evidence type="ECO:0000313" key="2">
    <source>
        <dbReference type="EMBL" id="SVB38391.1"/>
    </source>
</evidence>
<accession>A0A382DL15</accession>
<feature type="non-terminal residue" evidence="2">
    <location>
        <position position="223"/>
    </location>
</feature>
<sequence length="223" mass="24299">MTTLDVNRLRSQTPGTRQVNHLNNAGAALMPDPVCRTIVKHLELESQIGGYEAAEERREEIEAVYQALGQLIGADTENIALTENATASFTQALSAVSFKPGDVIVTTRNDYVSNQIMYLSLASRFGIEIVRAPDDPSGGVDVSAIEELVHRRRPKLVAVTHIPTNSGLVQKVADIGTICHQRKTLYLVDACQSVGQMPIDVKQIGCDFLSATSRKFLRGPRGI</sequence>
<dbReference type="EMBL" id="UINC01039628">
    <property type="protein sequence ID" value="SVB38391.1"/>
    <property type="molecule type" value="Genomic_DNA"/>
</dbReference>
<dbReference type="Pfam" id="PF00266">
    <property type="entry name" value="Aminotran_5"/>
    <property type="match status" value="1"/>
</dbReference>
<feature type="domain" description="Aminotransferase class V" evidence="1">
    <location>
        <begin position="22"/>
        <end position="223"/>
    </location>
</feature>
<dbReference type="PANTHER" id="PTHR43586:SF24">
    <property type="entry name" value="BLR4730 PROTEIN"/>
    <property type="match status" value="1"/>
</dbReference>
<proteinExistence type="predicted"/>
<protein>
    <recommendedName>
        <fullName evidence="1">Aminotransferase class V domain-containing protein</fullName>
    </recommendedName>
</protein>
<dbReference type="SUPFAM" id="SSF53383">
    <property type="entry name" value="PLP-dependent transferases"/>
    <property type="match status" value="1"/>
</dbReference>
<organism evidence="2">
    <name type="scientific">marine metagenome</name>
    <dbReference type="NCBI Taxonomy" id="408172"/>
    <lineage>
        <taxon>unclassified sequences</taxon>
        <taxon>metagenomes</taxon>
        <taxon>ecological metagenomes</taxon>
    </lineage>
</organism>